<dbReference type="Gene3D" id="6.10.140.2220">
    <property type="match status" value="1"/>
</dbReference>
<reference evidence="7" key="1">
    <citation type="submission" date="2014-04" db="EMBL/GenBank/DDBJ databases">
        <title>Evolutionary Origins and Diversification of the Mycorrhizal Mutualists.</title>
        <authorList>
            <consortium name="DOE Joint Genome Institute"/>
            <consortium name="Mycorrhizal Genomics Consortium"/>
            <person name="Kohler A."/>
            <person name="Kuo A."/>
            <person name="Nagy L.G."/>
            <person name="Floudas D."/>
            <person name="Copeland A."/>
            <person name="Barry K.W."/>
            <person name="Cichocki N."/>
            <person name="Veneault-Fourrey C."/>
            <person name="LaButti K."/>
            <person name="Lindquist E.A."/>
            <person name="Lipzen A."/>
            <person name="Lundell T."/>
            <person name="Morin E."/>
            <person name="Murat C."/>
            <person name="Riley R."/>
            <person name="Ohm R."/>
            <person name="Sun H."/>
            <person name="Tunlid A."/>
            <person name="Henrissat B."/>
            <person name="Grigoriev I.V."/>
            <person name="Hibbett D.S."/>
            <person name="Martin F."/>
        </authorList>
    </citation>
    <scope>NUCLEOTIDE SEQUENCE [LARGE SCALE GENOMIC DNA]</scope>
    <source>
        <strain evidence="7">FD-334 SS-4</strain>
    </source>
</reference>
<feature type="domain" description="MYND-type" evidence="5">
    <location>
        <begin position="394"/>
        <end position="439"/>
    </location>
</feature>
<gene>
    <name evidence="6" type="ORF">HYPSUDRAFT_144160</name>
</gene>
<dbReference type="AlphaFoldDB" id="A0A0D2M770"/>
<evidence type="ECO:0000256" key="2">
    <source>
        <dbReference type="ARBA" id="ARBA00022771"/>
    </source>
</evidence>
<proteinExistence type="predicted"/>
<evidence type="ECO:0000256" key="1">
    <source>
        <dbReference type="ARBA" id="ARBA00022723"/>
    </source>
</evidence>
<protein>
    <recommendedName>
        <fullName evidence="5">MYND-type domain-containing protein</fullName>
    </recommendedName>
</protein>
<keyword evidence="2 4" id="KW-0863">Zinc-finger</keyword>
<name>A0A0D2M770_HYPSF</name>
<keyword evidence="7" id="KW-1185">Reference proteome</keyword>
<organism evidence="6 7">
    <name type="scientific">Hypholoma sublateritium (strain FD-334 SS-4)</name>
    <dbReference type="NCBI Taxonomy" id="945553"/>
    <lineage>
        <taxon>Eukaryota</taxon>
        <taxon>Fungi</taxon>
        <taxon>Dikarya</taxon>
        <taxon>Basidiomycota</taxon>
        <taxon>Agaricomycotina</taxon>
        <taxon>Agaricomycetes</taxon>
        <taxon>Agaricomycetidae</taxon>
        <taxon>Agaricales</taxon>
        <taxon>Agaricineae</taxon>
        <taxon>Strophariaceae</taxon>
        <taxon>Hypholoma</taxon>
    </lineage>
</organism>
<evidence type="ECO:0000256" key="4">
    <source>
        <dbReference type="PROSITE-ProRule" id="PRU00134"/>
    </source>
</evidence>
<feature type="non-terminal residue" evidence="6">
    <location>
        <position position="1"/>
    </location>
</feature>
<dbReference type="Pfam" id="PF01753">
    <property type="entry name" value="zf-MYND"/>
    <property type="match status" value="1"/>
</dbReference>
<dbReference type="GO" id="GO:0008270">
    <property type="term" value="F:zinc ion binding"/>
    <property type="evidence" value="ECO:0007669"/>
    <property type="project" value="UniProtKB-KW"/>
</dbReference>
<evidence type="ECO:0000256" key="3">
    <source>
        <dbReference type="ARBA" id="ARBA00022833"/>
    </source>
</evidence>
<accession>A0A0D2M770</accession>
<dbReference type="InterPro" id="IPR002893">
    <property type="entry name" value="Znf_MYND"/>
</dbReference>
<dbReference type="OMA" id="GRVANEW"/>
<keyword evidence="1" id="KW-0479">Metal-binding</keyword>
<dbReference type="PROSITE" id="PS50865">
    <property type="entry name" value="ZF_MYND_2"/>
    <property type="match status" value="1"/>
</dbReference>
<sequence>GRVANEWHFEIRFVPFEQIIGYVLVLMQPQSELMYIKRIPSGLANGESGMSFFPESAEEAAPHIVRGILHAFVNHLDVKGSSSASFAPFILQTQEEPMVAAVGKEFKRLGVHTNLHNIAISSESVYMNAQVKWSFRFELMKRAFGFSEEESMIIKTPWAVTFSTLLITDPAQRPGISIDHFPDEGMRQCIHYISEWNRAEASLSLEDRLPDANKEMKKAYALLEQKPEAVVKANADGGDDLEALDYGVRLRSGFGCARNRRLARKYLIQAALSPTLDDRRKATAHAVLTSWYSNVHETIVPSRYVIAAGYHANTSAKISRKMATPDRMPAAPAVIWYMHSMFEAYSPKDLYPQLTLFVKDGIWAQAERDRQIQDTRNKMAQKTLQVSLRYCCAAPGCSIEANSGKMLLQCAGKCDRDKKPSYCSKKCQKADWKNHKPYCLPGAACSVIDDGHEQSRRLLESGPSAPPGAISVPVRNQDGSTTYISSSTIEPEFLKQMAEVVGEHRLESTQCEFHPLDF</sequence>
<dbReference type="SUPFAM" id="SSF144232">
    <property type="entry name" value="HIT/MYND zinc finger-like"/>
    <property type="match status" value="1"/>
</dbReference>
<evidence type="ECO:0000313" key="6">
    <source>
        <dbReference type="EMBL" id="KJA19068.1"/>
    </source>
</evidence>
<evidence type="ECO:0000313" key="7">
    <source>
        <dbReference type="Proteomes" id="UP000054270"/>
    </source>
</evidence>
<evidence type="ECO:0000259" key="5">
    <source>
        <dbReference type="PROSITE" id="PS50865"/>
    </source>
</evidence>
<dbReference type="STRING" id="945553.A0A0D2M770"/>
<keyword evidence="3" id="KW-0862">Zinc</keyword>
<dbReference type="EMBL" id="KN817581">
    <property type="protein sequence ID" value="KJA19068.1"/>
    <property type="molecule type" value="Genomic_DNA"/>
</dbReference>
<dbReference type="Proteomes" id="UP000054270">
    <property type="component" value="Unassembled WGS sequence"/>
</dbReference>
<dbReference type="OrthoDB" id="432970at2759"/>